<evidence type="ECO:0000256" key="4">
    <source>
        <dbReference type="SAM" id="MobiDB-lite"/>
    </source>
</evidence>
<evidence type="ECO:0008006" key="9">
    <source>
        <dbReference type="Google" id="ProtNLM"/>
    </source>
</evidence>
<feature type="compositionally biased region" description="Pro residues" evidence="4">
    <location>
        <begin position="334"/>
        <end position="347"/>
    </location>
</feature>
<name>A0A9P4M5V8_9PEZI</name>
<evidence type="ECO:0000259" key="5">
    <source>
        <dbReference type="PROSITE" id="PS50105"/>
    </source>
</evidence>
<dbReference type="Proteomes" id="UP000799772">
    <property type="component" value="Unassembled WGS sequence"/>
</dbReference>
<evidence type="ECO:0000313" key="8">
    <source>
        <dbReference type="Proteomes" id="UP000799772"/>
    </source>
</evidence>
<feature type="compositionally biased region" description="Polar residues" evidence="4">
    <location>
        <begin position="435"/>
        <end position="444"/>
    </location>
</feature>
<feature type="compositionally biased region" description="Low complexity" evidence="4">
    <location>
        <begin position="396"/>
        <end position="409"/>
    </location>
</feature>
<dbReference type="Gene3D" id="1.10.150.50">
    <property type="entry name" value="Transcription Factor, Ets-1"/>
    <property type="match status" value="1"/>
</dbReference>
<evidence type="ECO:0000256" key="3">
    <source>
        <dbReference type="PROSITE-ProRule" id="PRU00267"/>
    </source>
</evidence>
<dbReference type="GO" id="GO:0003677">
    <property type="term" value="F:DNA binding"/>
    <property type="evidence" value="ECO:0007669"/>
    <property type="project" value="UniProtKB-UniRule"/>
</dbReference>
<sequence>MTELNDRLERLGLSQYLTAFVAEGFDTWETVLDITESDLTSLNVKLGHRRKLQRAIAEWRGQSSEAPLPTARRRASVDGSYRSEDSGTEGKAPKAREPTGTVPPVSTKRKYRRHPKPDENAPERPASAYVIFSNQVRETLKGQDLSFADIAKIVGERWQVLSPESREACDKQASAAKEKYYQQLAEYKKTPEYSQYQVYLAEFKAKHANPTGGGEGKRSKLETETSVSTQSSASVFGGSDRTIGRRSDSGAGVPPGSHHRSVSTEVYEPYGATSIPSTSASPATRPYSSVNSPRLQGEYPPMATSPGTVPPAFRESLLTTGLPLHDLRERHQNPSPPGAPYLPPSGSPPTAYIPQHQNVHQPHPRRPPLDVLAPPPLTRADSSVPSVPSLAHTDTSASSVSGAGSRQSSYAGPHLTSLPPMDASKSHRILPQPVASASLQSPHDTPSPALPTRSALPQTTAPAPSDSRAGWSALLMATDLMRDADRRPPPEDKPP</sequence>
<dbReference type="InterPro" id="IPR009071">
    <property type="entry name" value="HMG_box_dom"/>
</dbReference>
<accession>A0A9P4M5V8</accession>
<feature type="compositionally biased region" description="Low complexity" evidence="4">
    <location>
        <begin position="272"/>
        <end position="289"/>
    </location>
</feature>
<dbReference type="PROSITE" id="PS50118">
    <property type="entry name" value="HMG_BOX_2"/>
    <property type="match status" value="1"/>
</dbReference>
<evidence type="ECO:0000256" key="1">
    <source>
        <dbReference type="ARBA" id="ARBA00023125"/>
    </source>
</evidence>
<dbReference type="Gene3D" id="1.10.30.10">
    <property type="entry name" value="High mobility group box domain"/>
    <property type="match status" value="1"/>
</dbReference>
<feature type="region of interest" description="Disordered" evidence="4">
    <location>
        <begin position="208"/>
        <end position="495"/>
    </location>
</feature>
<keyword evidence="8" id="KW-1185">Reference proteome</keyword>
<feature type="domain" description="SAM" evidence="5">
    <location>
        <begin position="1"/>
        <end position="62"/>
    </location>
</feature>
<gene>
    <name evidence="7" type="ORF">NA57DRAFT_75788</name>
</gene>
<dbReference type="Pfam" id="PF00536">
    <property type="entry name" value="SAM_1"/>
    <property type="match status" value="1"/>
</dbReference>
<feature type="compositionally biased region" description="Basic and acidic residues" evidence="4">
    <location>
        <begin position="480"/>
        <end position="495"/>
    </location>
</feature>
<dbReference type="PANTHER" id="PTHR46040">
    <property type="entry name" value="HIGH MOBILITY GROUP PROTEIN 2"/>
    <property type="match status" value="1"/>
</dbReference>
<feature type="region of interest" description="Disordered" evidence="4">
    <location>
        <begin position="62"/>
        <end position="124"/>
    </location>
</feature>
<proteinExistence type="predicted"/>
<feature type="domain" description="HMG box" evidence="6">
    <location>
        <begin position="122"/>
        <end position="188"/>
    </location>
</feature>
<dbReference type="GO" id="GO:0010468">
    <property type="term" value="P:regulation of gene expression"/>
    <property type="evidence" value="ECO:0007669"/>
    <property type="project" value="TreeGrafter"/>
</dbReference>
<dbReference type="SMART" id="SM00454">
    <property type="entry name" value="SAM"/>
    <property type="match status" value="1"/>
</dbReference>
<dbReference type="GO" id="GO:0005634">
    <property type="term" value="C:nucleus"/>
    <property type="evidence" value="ECO:0007669"/>
    <property type="project" value="UniProtKB-UniRule"/>
</dbReference>
<evidence type="ECO:0000259" key="6">
    <source>
        <dbReference type="PROSITE" id="PS50118"/>
    </source>
</evidence>
<evidence type="ECO:0000256" key="2">
    <source>
        <dbReference type="ARBA" id="ARBA00023242"/>
    </source>
</evidence>
<dbReference type="PANTHER" id="PTHR46040:SF3">
    <property type="entry name" value="HIGH MOBILITY GROUP PROTEIN 2"/>
    <property type="match status" value="1"/>
</dbReference>
<dbReference type="InterPro" id="IPR001660">
    <property type="entry name" value="SAM"/>
</dbReference>
<dbReference type="InterPro" id="IPR051965">
    <property type="entry name" value="ChromReg_NeuronalGeneExpr"/>
</dbReference>
<feature type="DNA-binding region" description="HMG box" evidence="3">
    <location>
        <begin position="122"/>
        <end position="188"/>
    </location>
</feature>
<dbReference type="OrthoDB" id="1919336at2759"/>
<dbReference type="SMART" id="SM00398">
    <property type="entry name" value="HMG"/>
    <property type="match status" value="1"/>
</dbReference>
<organism evidence="7 8">
    <name type="scientific">Rhizodiscina lignyota</name>
    <dbReference type="NCBI Taxonomy" id="1504668"/>
    <lineage>
        <taxon>Eukaryota</taxon>
        <taxon>Fungi</taxon>
        <taxon>Dikarya</taxon>
        <taxon>Ascomycota</taxon>
        <taxon>Pezizomycotina</taxon>
        <taxon>Dothideomycetes</taxon>
        <taxon>Pleosporomycetidae</taxon>
        <taxon>Aulographales</taxon>
        <taxon>Rhizodiscinaceae</taxon>
        <taxon>Rhizodiscina</taxon>
    </lineage>
</organism>
<dbReference type="SUPFAM" id="SSF47095">
    <property type="entry name" value="HMG-box"/>
    <property type="match status" value="1"/>
</dbReference>
<feature type="compositionally biased region" description="Polar residues" evidence="4">
    <location>
        <begin position="224"/>
        <end position="234"/>
    </location>
</feature>
<dbReference type="InterPro" id="IPR013761">
    <property type="entry name" value="SAM/pointed_sf"/>
</dbReference>
<dbReference type="SUPFAM" id="SSF47769">
    <property type="entry name" value="SAM/Pointed domain"/>
    <property type="match status" value="1"/>
</dbReference>
<dbReference type="InterPro" id="IPR036910">
    <property type="entry name" value="HMG_box_dom_sf"/>
</dbReference>
<dbReference type="EMBL" id="ML978126">
    <property type="protein sequence ID" value="KAF2098548.1"/>
    <property type="molecule type" value="Genomic_DNA"/>
</dbReference>
<comment type="caution">
    <text evidence="7">The sequence shown here is derived from an EMBL/GenBank/DDBJ whole genome shotgun (WGS) entry which is preliminary data.</text>
</comment>
<dbReference type="Pfam" id="PF00505">
    <property type="entry name" value="HMG_box"/>
    <property type="match status" value="1"/>
</dbReference>
<keyword evidence="2 3" id="KW-0539">Nucleus</keyword>
<keyword evidence="1 3" id="KW-0238">DNA-binding</keyword>
<evidence type="ECO:0000313" key="7">
    <source>
        <dbReference type="EMBL" id="KAF2098548.1"/>
    </source>
</evidence>
<reference evidence="7" key="1">
    <citation type="journal article" date="2020" name="Stud. Mycol.">
        <title>101 Dothideomycetes genomes: a test case for predicting lifestyles and emergence of pathogens.</title>
        <authorList>
            <person name="Haridas S."/>
            <person name="Albert R."/>
            <person name="Binder M."/>
            <person name="Bloem J."/>
            <person name="Labutti K."/>
            <person name="Salamov A."/>
            <person name="Andreopoulos B."/>
            <person name="Baker S."/>
            <person name="Barry K."/>
            <person name="Bills G."/>
            <person name="Bluhm B."/>
            <person name="Cannon C."/>
            <person name="Castanera R."/>
            <person name="Culley D."/>
            <person name="Daum C."/>
            <person name="Ezra D."/>
            <person name="Gonzalez J."/>
            <person name="Henrissat B."/>
            <person name="Kuo A."/>
            <person name="Liang C."/>
            <person name="Lipzen A."/>
            <person name="Lutzoni F."/>
            <person name="Magnuson J."/>
            <person name="Mondo S."/>
            <person name="Nolan M."/>
            <person name="Ohm R."/>
            <person name="Pangilinan J."/>
            <person name="Park H.-J."/>
            <person name="Ramirez L."/>
            <person name="Alfaro M."/>
            <person name="Sun H."/>
            <person name="Tritt A."/>
            <person name="Yoshinaga Y."/>
            <person name="Zwiers L.-H."/>
            <person name="Turgeon B."/>
            <person name="Goodwin S."/>
            <person name="Spatafora J."/>
            <person name="Crous P."/>
            <person name="Grigoriev I."/>
        </authorList>
    </citation>
    <scope>NUCLEOTIDE SEQUENCE</scope>
    <source>
        <strain evidence="7">CBS 133067</strain>
    </source>
</reference>
<dbReference type="PROSITE" id="PS50105">
    <property type="entry name" value="SAM_DOMAIN"/>
    <property type="match status" value="1"/>
</dbReference>
<protein>
    <recommendedName>
        <fullName evidence="9">HMG box domain-containing protein</fullName>
    </recommendedName>
</protein>
<dbReference type="CDD" id="cd09487">
    <property type="entry name" value="SAM_superfamily"/>
    <property type="match status" value="1"/>
</dbReference>
<dbReference type="AlphaFoldDB" id="A0A9P4M5V8"/>